<dbReference type="Proteomes" id="UP001589670">
    <property type="component" value="Unassembled WGS sequence"/>
</dbReference>
<accession>A0ABV5I1C0</accession>
<evidence type="ECO:0000313" key="1">
    <source>
        <dbReference type="EMBL" id="MFB9150001.1"/>
    </source>
</evidence>
<organism evidence="1 2">
    <name type="scientific">Roseovarius ramblicola</name>
    <dbReference type="NCBI Taxonomy" id="2022336"/>
    <lineage>
        <taxon>Bacteria</taxon>
        <taxon>Pseudomonadati</taxon>
        <taxon>Pseudomonadota</taxon>
        <taxon>Alphaproteobacteria</taxon>
        <taxon>Rhodobacterales</taxon>
        <taxon>Roseobacteraceae</taxon>
        <taxon>Roseovarius</taxon>
    </lineage>
</organism>
<dbReference type="InterPro" id="IPR007485">
    <property type="entry name" value="LPS_assembly_LptE"/>
</dbReference>
<gene>
    <name evidence="1" type="primary">lptE</name>
    <name evidence="1" type="ORF">ACFFU4_09605</name>
</gene>
<protein>
    <submittedName>
        <fullName evidence="1">LPS assembly lipoprotein LptE</fullName>
    </submittedName>
</protein>
<dbReference type="EMBL" id="JBHMEC010000015">
    <property type="protein sequence ID" value="MFB9150001.1"/>
    <property type="molecule type" value="Genomic_DNA"/>
</dbReference>
<comment type="caution">
    <text evidence="1">The sequence shown here is derived from an EMBL/GenBank/DDBJ whole genome shotgun (WGS) entry which is preliminary data.</text>
</comment>
<dbReference type="Pfam" id="PF04390">
    <property type="entry name" value="LptE"/>
    <property type="match status" value="1"/>
</dbReference>
<evidence type="ECO:0000313" key="2">
    <source>
        <dbReference type="Proteomes" id="UP001589670"/>
    </source>
</evidence>
<keyword evidence="2" id="KW-1185">Reference proteome</keyword>
<sequence length="163" mass="17605">MSSSDRRLFLLSGFAVLAGCGFAPVYGPGGGGDALMGQVRVTAPDNRAGFLLTREIETRLGRPASPRYELRPAIDLREDDIAIDRRDVAARANLIGRVRYTLTDLHTDEVVDRGEVTNFTGYSTFGTPVATQAAERDAEVRLMQMLADQMLTRLAAAASDLSG</sequence>
<dbReference type="PROSITE" id="PS51257">
    <property type="entry name" value="PROKAR_LIPOPROTEIN"/>
    <property type="match status" value="1"/>
</dbReference>
<proteinExistence type="predicted"/>
<keyword evidence="1" id="KW-0449">Lipoprotein</keyword>
<dbReference type="Gene3D" id="3.30.160.150">
    <property type="entry name" value="Lipoprotein like domain"/>
    <property type="match status" value="1"/>
</dbReference>
<name>A0ABV5I1C0_9RHOB</name>
<reference evidence="1 2" key="1">
    <citation type="submission" date="2024-09" db="EMBL/GenBank/DDBJ databases">
        <authorList>
            <person name="Sun Q."/>
            <person name="Mori K."/>
        </authorList>
    </citation>
    <scope>NUCLEOTIDE SEQUENCE [LARGE SCALE GENOMIC DNA]</scope>
    <source>
        <strain evidence="1 2">CECT 9424</strain>
    </source>
</reference>
<dbReference type="RefSeq" id="WP_377069477.1">
    <property type="nucleotide sequence ID" value="NZ_JBHMEC010000015.1"/>
</dbReference>